<feature type="domain" description="MurNAc-LAA" evidence="4">
    <location>
        <begin position="501"/>
        <end position="610"/>
    </location>
</feature>
<proteinExistence type="predicted"/>
<sequence>MKLHHWLIPTTFLSICLLSSPADAANLQSWRFDANQNRLEINTDGAVQPTAQLVFNPTRLVIDLPGIKFGRPQLVQSVGGAIRAIRIGQFDPQTTRVVVELNPGYTLDPQQVKFEGVTANRWQVQLPQPKRQEVATTPRNIYSVVTPENPSTPPANKGTLVSANTSTTQIESLRITGDGFFVRTSGSRPQIQVNRSQDKSTVDIDIAGASLSPNLVQQNVNVNRYGVGSIQFTQLTTTPPTVRITMRVNKSSPDWRASTSAIGGLVLLPNSSVTRLPGGNLANNPSPSPIVTNDVATIQAVELSATGRQLIIKGDRNLTASGGWDRSSGLFRITIPNAKLATPVKGPVMDANSPILRVRLQQQDSNTVVVYVQPASGVQIGPVNQIGDQFVSVDLQRNRTSVVLPPLPQADPQPLPVPNANNPDSVPKTQPPRPAPRGRVVIVVDPGHGGKDSGAPGIGGLLEKDVVLPIGRRVAAILEQNGYQAILTRDSDYFVELQGRVDIAERANATLFVSIHANSVGQRPDVNGLETYYYDSGYRLAQVVHNSILSKISTLKDRGVRKARFYVLRKSSMPSILVETGYMTGREDNPRLGNPEYQNRMAEGIASGILQYLQQR</sequence>
<feature type="signal peptide" evidence="3">
    <location>
        <begin position="1"/>
        <end position="24"/>
    </location>
</feature>
<dbReference type="CDD" id="cd02696">
    <property type="entry name" value="MurNAc-LAA"/>
    <property type="match status" value="1"/>
</dbReference>
<dbReference type="PANTHER" id="PTHR30404">
    <property type="entry name" value="N-ACETYLMURAMOYL-L-ALANINE AMIDASE"/>
    <property type="match status" value="1"/>
</dbReference>
<dbReference type="Pfam" id="PF01520">
    <property type="entry name" value="Amidase_3"/>
    <property type="match status" value="1"/>
</dbReference>
<dbReference type="PANTHER" id="PTHR30404:SF0">
    <property type="entry name" value="N-ACETYLMURAMOYL-L-ALANINE AMIDASE AMIC"/>
    <property type="match status" value="1"/>
</dbReference>
<dbReference type="RefSeq" id="WP_102181262.1">
    <property type="nucleotide sequence ID" value="NZ_NMQE01000243.1"/>
</dbReference>
<accession>A0A2N6LID1</accession>
<dbReference type="EMBL" id="NMQE01000243">
    <property type="protein sequence ID" value="PMB24037.1"/>
    <property type="molecule type" value="Genomic_DNA"/>
</dbReference>
<dbReference type="InterPro" id="IPR021731">
    <property type="entry name" value="AMIN_dom"/>
</dbReference>
<keyword evidence="3" id="KW-0732">Signal</keyword>
<protein>
    <submittedName>
        <fullName evidence="5">N-acetylmuramoyl-L-alanine amidase</fullName>
    </submittedName>
</protein>
<organism evidence="5 6">
    <name type="scientific">Fischerella thermalis CCMEE 5318</name>
    <dbReference type="NCBI Taxonomy" id="2019666"/>
    <lineage>
        <taxon>Bacteria</taxon>
        <taxon>Bacillati</taxon>
        <taxon>Cyanobacteriota</taxon>
        <taxon>Cyanophyceae</taxon>
        <taxon>Nostocales</taxon>
        <taxon>Hapalosiphonaceae</taxon>
        <taxon>Fischerella</taxon>
    </lineage>
</organism>
<evidence type="ECO:0000313" key="6">
    <source>
        <dbReference type="Proteomes" id="UP000235081"/>
    </source>
</evidence>
<feature type="compositionally biased region" description="Polar residues" evidence="2">
    <location>
        <begin position="419"/>
        <end position="428"/>
    </location>
</feature>
<feature type="compositionally biased region" description="Pro residues" evidence="2">
    <location>
        <begin position="405"/>
        <end position="417"/>
    </location>
</feature>
<name>A0A2N6LID1_9CYAN</name>
<keyword evidence="1" id="KW-0378">Hydrolase</keyword>
<dbReference type="Gene3D" id="2.60.40.3500">
    <property type="match status" value="1"/>
</dbReference>
<dbReference type="Pfam" id="PF11741">
    <property type="entry name" value="AMIN"/>
    <property type="match status" value="2"/>
</dbReference>
<dbReference type="InterPro" id="IPR002508">
    <property type="entry name" value="MurNAc-LAA_cat"/>
</dbReference>
<dbReference type="InterPro" id="IPR050695">
    <property type="entry name" value="N-acetylmuramoyl_amidase_3"/>
</dbReference>
<dbReference type="Gene3D" id="3.40.630.40">
    <property type="entry name" value="Zn-dependent exopeptidases"/>
    <property type="match status" value="1"/>
</dbReference>
<dbReference type="Proteomes" id="UP000235081">
    <property type="component" value="Unassembled WGS sequence"/>
</dbReference>
<dbReference type="SUPFAM" id="SSF53187">
    <property type="entry name" value="Zn-dependent exopeptidases"/>
    <property type="match status" value="1"/>
</dbReference>
<evidence type="ECO:0000256" key="1">
    <source>
        <dbReference type="ARBA" id="ARBA00022801"/>
    </source>
</evidence>
<dbReference type="GO" id="GO:0008745">
    <property type="term" value="F:N-acetylmuramoyl-L-alanine amidase activity"/>
    <property type="evidence" value="ECO:0007669"/>
    <property type="project" value="InterPro"/>
</dbReference>
<dbReference type="GO" id="GO:0009253">
    <property type="term" value="P:peptidoglycan catabolic process"/>
    <property type="evidence" value="ECO:0007669"/>
    <property type="project" value="InterPro"/>
</dbReference>
<dbReference type="AlphaFoldDB" id="A0A2N6LID1"/>
<gene>
    <name evidence="5" type="ORF">CEN46_08925</name>
</gene>
<comment type="caution">
    <text evidence="5">The sequence shown here is derived from an EMBL/GenBank/DDBJ whole genome shotgun (WGS) entry which is preliminary data.</text>
</comment>
<dbReference type="GO" id="GO:0030288">
    <property type="term" value="C:outer membrane-bounded periplasmic space"/>
    <property type="evidence" value="ECO:0007669"/>
    <property type="project" value="TreeGrafter"/>
</dbReference>
<evidence type="ECO:0000256" key="2">
    <source>
        <dbReference type="SAM" id="MobiDB-lite"/>
    </source>
</evidence>
<reference evidence="5 6" key="1">
    <citation type="submission" date="2017-07" db="EMBL/GenBank/DDBJ databases">
        <title>Genomes of Fischerella (Mastigocladus) sp. strains.</title>
        <authorList>
            <person name="Miller S.R."/>
        </authorList>
    </citation>
    <scope>NUCLEOTIDE SEQUENCE [LARGE SCALE GENOMIC DNA]</scope>
    <source>
        <strain evidence="5 6">CCMEE 5318</strain>
    </source>
</reference>
<evidence type="ECO:0000313" key="5">
    <source>
        <dbReference type="EMBL" id="PMB24037.1"/>
    </source>
</evidence>
<evidence type="ECO:0000256" key="3">
    <source>
        <dbReference type="SAM" id="SignalP"/>
    </source>
</evidence>
<dbReference type="SMART" id="SM00646">
    <property type="entry name" value="Ami_3"/>
    <property type="match status" value="1"/>
</dbReference>
<evidence type="ECO:0000259" key="4">
    <source>
        <dbReference type="SMART" id="SM00646"/>
    </source>
</evidence>
<feature type="chain" id="PRO_5014885657" evidence="3">
    <location>
        <begin position="25"/>
        <end position="616"/>
    </location>
</feature>
<feature type="region of interest" description="Disordered" evidence="2">
    <location>
        <begin position="404"/>
        <end position="437"/>
    </location>
</feature>